<sequence length="293" mass="30125">MEENIKPVGKTKVIAVDGGGSRCRMALVGEGLDLRVELGAANATSDFDGALATCREGLAQLASQAGMPQEDLRPLPAYFGLAGICDADQAQRFAAALPLDHARVEEDRAAAVTGALGLDDGAVMHAGTGSFVALRRGNALHCVGGWGPKLGDEGSAHWVGREILRAGLALSDGLWPASTLGQSVLDRFGGASGAITFASEATPGDIAALAPLLLEHSADPQTQDILTRAASYFADTLTTLGWQGEAICPTGGLASHLGAFLPTPMQAALRPAKAAPLEGAILLARRWAEELCP</sequence>
<dbReference type="CDD" id="cd24082">
    <property type="entry name" value="ASKHA_NBD_GspK-like"/>
    <property type="match status" value="1"/>
</dbReference>
<dbReference type="STRING" id="928856.SAMN04488049_102259"/>
<dbReference type="OrthoDB" id="63487at2"/>
<evidence type="ECO:0000313" key="2">
    <source>
        <dbReference type="EMBL" id="CUH81437.1"/>
    </source>
</evidence>
<dbReference type="GO" id="GO:0047931">
    <property type="term" value="F:glucosamine kinase activity"/>
    <property type="evidence" value="ECO:0007669"/>
    <property type="project" value="UniProtKB-EC"/>
</dbReference>
<evidence type="ECO:0000313" key="3">
    <source>
        <dbReference type="Proteomes" id="UP000052022"/>
    </source>
</evidence>
<dbReference type="Gene3D" id="3.30.420.40">
    <property type="match status" value="2"/>
</dbReference>
<dbReference type="PANTHER" id="PTHR43190">
    <property type="entry name" value="N-ACETYL-D-GLUCOSAMINE KINASE"/>
    <property type="match status" value="1"/>
</dbReference>
<keyword evidence="3" id="KW-1185">Reference proteome</keyword>
<organism evidence="2 3">
    <name type="scientific">Tritonibacter multivorans</name>
    <dbReference type="NCBI Taxonomy" id="928856"/>
    <lineage>
        <taxon>Bacteria</taxon>
        <taxon>Pseudomonadati</taxon>
        <taxon>Pseudomonadota</taxon>
        <taxon>Alphaproteobacteria</taxon>
        <taxon>Rhodobacterales</taxon>
        <taxon>Paracoccaceae</taxon>
        <taxon>Tritonibacter</taxon>
    </lineage>
</organism>
<dbReference type="AlphaFoldDB" id="A0A0P1GHI4"/>
<protein>
    <submittedName>
        <fullName evidence="2">Glucosamine kinase GspK</fullName>
        <ecNumber evidence="2">2.7.1.8</ecNumber>
    </submittedName>
</protein>
<dbReference type="Pfam" id="PF01869">
    <property type="entry name" value="BcrAD_BadFG"/>
    <property type="match status" value="1"/>
</dbReference>
<gene>
    <name evidence="2" type="primary">gspK</name>
    <name evidence="2" type="ORF">TRM7557_03423</name>
</gene>
<dbReference type="EMBL" id="CYSD01000042">
    <property type="protein sequence ID" value="CUH81437.1"/>
    <property type="molecule type" value="Genomic_DNA"/>
</dbReference>
<dbReference type="PANTHER" id="PTHR43190:SF3">
    <property type="entry name" value="N-ACETYL-D-GLUCOSAMINE KINASE"/>
    <property type="match status" value="1"/>
</dbReference>
<dbReference type="Proteomes" id="UP000052022">
    <property type="component" value="Unassembled WGS sequence"/>
</dbReference>
<dbReference type="InterPro" id="IPR002731">
    <property type="entry name" value="ATPase_BadF"/>
</dbReference>
<dbReference type="RefSeq" id="WP_058291399.1">
    <property type="nucleotide sequence ID" value="NZ_CYSD01000042.1"/>
</dbReference>
<dbReference type="SUPFAM" id="SSF53067">
    <property type="entry name" value="Actin-like ATPase domain"/>
    <property type="match status" value="2"/>
</dbReference>
<keyword evidence="2" id="KW-0418">Kinase</keyword>
<reference evidence="2 3" key="1">
    <citation type="submission" date="2015-09" db="EMBL/GenBank/DDBJ databases">
        <authorList>
            <consortium name="Swine Surveillance"/>
        </authorList>
    </citation>
    <scope>NUCLEOTIDE SEQUENCE [LARGE SCALE GENOMIC DNA]</scope>
    <source>
        <strain evidence="2 3">CECT 7557</strain>
    </source>
</reference>
<proteinExistence type="predicted"/>
<evidence type="ECO:0000259" key="1">
    <source>
        <dbReference type="Pfam" id="PF01869"/>
    </source>
</evidence>
<accession>A0A0P1GHI4</accession>
<dbReference type="InterPro" id="IPR043129">
    <property type="entry name" value="ATPase_NBD"/>
</dbReference>
<dbReference type="EC" id="2.7.1.8" evidence="2"/>
<keyword evidence="2" id="KW-0808">Transferase</keyword>
<name>A0A0P1GHI4_9RHOB</name>
<dbReference type="InterPro" id="IPR052519">
    <property type="entry name" value="Euk-type_GlcNAc_Kinase"/>
</dbReference>
<feature type="domain" description="ATPase BadF/BadG/BcrA/BcrD type" evidence="1">
    <location>
        <begin position="16"/>
        <end position="283"/>
    </location>
</feature>